<dbReference type="SUPFAM" id="SSF51126">
    <property type="entry name" value="Pectin lyase-like"/>
    <property type="match status" value="1"/>
</dbReference>
<name>A0A128EDH1_9BACT</name>
<sequence>MVTMLKNILGITVLISLLFPNFILAQIIADKNASIANQPSLLQTPNKAVQIDIVKPSKDGVSMNEYSKFNTLKTGTVLNNSKKGTNSITGGYIQANPQYNSDKKDTQTPKPTSTKSKIVAKEIINESLKIILNSIDLKIKDTLLNINSNLALKSINQLTSINSINNKNLDSIFINSFKNIDSDISIKTDYQTTSNKFISKKTSFNPLNFTLSTGSLGFIDKPIYEAKLHKELDSKNIQKASNLKAGKNI</sequence>
<evidence type="ECO:0000313" key="2">
    <source>
        <dbReference type="EMBL" id="CZE46577.1"/>
    </source>
</evidence>
<evidence type="ECO:0000313" key="3">
    <source>
        <dbReference type="Proteomes" id="UP000069632"/>
    </source>
</evidence>
<dbReference type="AlphaFoldDB" id="A0A128EDH1"/>
<dbReference type="Gene3D" id="2.160.20.10">
    <property type="entry name" value="Single-stranded right-handed beta-helix, Pectin lyase-like"/>
    <property type="match status" value="1"/>
</dbReference>
<gene>
    <name evidence="2" type="ORF">ERS672216_00450</name>
</gene>
<feature type="region of interest" description="Disordered" evidence="1">
    <location>
        <begin position="88"/>
        <end position="114"/>
    </location>
</feature>
<dbReference type="InterPro" id="IPR011050">
    <property type="entry name" value="Pectin_lyase_fold/virulence"/>
</dbReference>
<dbReference type="EMBL" id="FIZP01000001">
    <property type="protein sequence ID" value="CZE46577.1"/>
    <property type="molecule type" value="Genomic_DNA"/>
</dbReference>
<organism evidence="2 3">
    <name type="scientific">Campylobacter geochelonis</name>
    <dbReference type="NCBI Taxonomy" id="1780362"/>
    <lineage>
        <taxon>Bacteria</taxon>
        <taxon>Pseudomonadati</taxon>
        <taxon>Campylobacterota</taxon>
        <taxon>Epsilonproteobacteria</taxon>
        <taxon>Campylobacterales</taxon>
        <taxon>Campylobacteraceae</taxon>
        <taxon>Campylobacter</taxon>
    </lineage>
</organism>
<reference evidence="2 3" key="1">
    <citation type="submission" date="2016-02" db="EMBL/GenBank/DDBJ databases">
        <authorList>
            <consortium name="Pathogen Informatics"/>
        </authorList>
    </citation>
    <scope>NUCLEOTIDE SEQUENCE [LARGE SCALE GENOMIC DNA]</scope>
    <source>
        <strain evidence="2 3">RC20</strain>
    </source>
</reference>
<dbReference type="Proteomes" id="UP000069632">
    <property type="component" value="Unassembled WGS sequence"/>
</dbReference>
<dbReference type="InterPro" id="IPR012334">
    <property type="entry name" value="Pectin_lyas_fold"/>
</dbReference>
<dbReference type="RefSeq" id="WP_075539982.1">
    <property type="nucleotide sequence ID" value="NZ_CP053844.1"/>
</dbReference>
<proteinExistence type="predicted"/>
<feature type="compositionally biased region" description="Polar residues" evidence="1">
    <location>
        <begin position="88"/>
        <end position="100"/>
    </location>
</feature>
<evidence type="ECO:0000256" key="1">
    <source>
        <dbReference type="SAM" id="MobiDB-lite"/>
    </source>
</evidence>
<keyword evidence="3" id="KW-1185">Reference proteome</keyword>
<accession>A0A128EDH1</accession>
<protein>
    <submittedName>
        <fullName evidence="2">Hemagglutination activity domain-containing protein</fullName>
    </submittedName>
</protein>